<reference evidence="3 4" key="1">
    <citation type="submission" date="2021-03" db="EMBL/GenBank/DDBJ databases">
        <title>Antimicrobial resistance genes in bacteria isolated from Japanese honey, and their potential for conferring macrolide and lincosamide resistance in the American foulbrood pathogen Paenibacillus larvae.</title>
        <authorList>
            <person name="Okamoto M."/>
            <person name="Kumagai M."/>
            <person name="Kanamori H."/>
            <person name="Takamatsu D."/>
        </authorList>
    </citation>
    <scope>NUCLEOTIDE SEQUENCE [LARGE SCALE GENOMIC DNA]</scope>
    <source>
        <strain evidence="3 4">J21TS7</strain>
    </source>
</reference>
<keyword evidence="4" id="KW-1185">Reference proteome</keyword>
<protein>
    <submittedName>
        <fullName evidence="3">Glycosyl transferase</fullName>
    </submittedName>
</protein>
<name>A0ABQ4L8X1_9BACL</name>
<evidence type="ECO:0000313" key="3">
    <source>
        <dbReference type="EMBL" id="GIO53029.1"/>
    </source>
</evidence>
<dbReference type="PANTHER" id="PTHR46401">
    <property type="entry name" value="GLYCOSYLTRANSFERASE WBBK-RELATED"/>
    <property type="match status" value="1"/>
</dbReference>
<evidence type="ECO:0000256" key="1">
    <source>
        <dbReference type="ARBA" id="ARBA00022679"/>
    </source>
</evidence>
<dbReference type="InterPro" id="IPR001296">
    <property type="entry name" value="Glyco_trans_1"/>
</dbReference>
<dbReference type="Pfam" id="PF00534">
    <property type="entry name" value="Glycos_transf_1"/>
    <property type="match status" value="1"/>
</dbReference>
<proteinExistence type="predicted"/>
<dbReference type="PANTHER" id="PTHR46401:SF2">
    <property type="entry name" value="GLYCOSYLTRANSFERASE WBBK-RELATED"/>
    <property type="match status" value="1"/>
</dbReference>
<dbReference type="Proteomes" id="UP000676601">
    <property type="component" value="Unassembled WGS sequence"/>
</dbReference>
<dbReference type="RefSeq" id="WP_212983153.1">
    <property type="nucleotide sequence ID" value="NZ_BORU01000001.1"/>
</dbReference>
<organism evidence="3 4">
    <name type="scientific">Paenibacillus cineris</name>
    <dbReference type="NCBI Taxonomy" id="237530"/>
    <lineage>
        <taxon>Bacteria</taxon>
        <taxon>Bacillati</taxon>
        <taxon>Bacillota</taxon>
        <taxon>Bacilli</taxon>
        <taxon>Bacillales</taxon>
        <taxon>Paenibacillaceae</taxon>
        <taxon>Paenibacillus</taxon>
    </lineage>
</organism>
<keyword evidence="1 3" id="KW-0808">Transferase</keyword>
<dbReference type="GO" id="GO:0016740">
    <property type="term" value="F:transferase activity"/>
    <property type="evidence" value="ECO:0007669"/>
    <property type="project" value="UniProtKB-KW"/>
</dbReference>
<feature type="domain" description="Glycosyl transferase family 1" evidence="2">
    <location>
        <begin position="195"/>
        <end position="340"/>
    </location>
</feature>
<accession>A0ABQ4L8X1</accession>
<evidence type="ECO:0000259" key="2">
    <source>
        <dbReference type="Pfam" id="PF00534"/>
    </source>
</evidence>
<evidence type="ECO:0000313" key="4">
    <source>
        <dbReference type="Proteomes" id="UP000676601"/>
    </source>
</evidence>
<dbReference type="SUPFAM" id="SSF53756">
    <property type="entry name" value="UDP-Glycosyltransferase/glycogen phosphorylase"/>
    <property type="match status" value="1"/>
</dbReference>
<dbReference type="EMBL" id="BORU01000001">
    <property type="protein sequence ID" value="GIO53029.1"/>
    <property type="molecule type" value="Genomic_DNA"/>
</dbReference>
<gene>
    <name evidence="3" type="ORF">J21TS7_13470</name>
</gene>
<dbReference type="Gene3D" id="3.40.50.2000">
    <property type="entry name" value="Glycogen Phosphorylase B"/>
    <property type="match status" value="1"/>
</dbReference>
<sequence>MKVLFQTRFNLFTRKGGDTVQIVKTREFIERKYPDIRIDINSDPSVDVSGYDLVHIFNLLRPQETSLFVQNAKAQNKKTVLSTIYWRSPEFEKQGQFGLRRMINRLIDYDGMEKIRALYRYYLDGEKHDGTKQLIRRGYTRLQRDILDQVDLLLPNGEGEIELIRNVLKPGKPIRYLVVPNAIDAGLFWCEPLPDRDLVLCVGRFEPRKNQLNLIKAFRGLPYKLVLAGTAHRTQQKYFDAMKKAIGNSNVQIVPEMEHDDLKAWYRRAKVHVLPSWYDTPGLVSLEAAVSGCNIVATTRGTTREYFRDDAFYCEPGSVESIQRAVMQAFQSPGNEQLQRRIAAHYTWEKAAEKTVEGYRQLLG</sequence>
<comment type="caution">
    <text evidence="3">The sequence shown here is derived from an EMBL/GenBank/DDBJ whole genome shotgun (WGS) entry which is preliminary data.</text>
</comment>